<gene>
    <name evidence="1" type="ORF">SDC9_209602</name>
</gene>
<sequence>MAAVKVVTVVLIKSSGGRAGNVNPVWGYSFPVFDIIVFMISPDCFSDGTEISSAKYA</sequence>
<protein>
    <submittedName>
        <fullName evidence="1">Uncharacterized protein</fullName>
    </submittedName>
</protein>
<accession>A0A645JER9</accession>
<evidence type="ECO:0000313" key="1">
    <source>
        <dbReference type="EMBL" id="MPN61857.1"/>
    </source>
</evidence>
<name>A0A645JER9_9ZZZZ</name>
<dbReference type="EMBL" id="VSSQ01139080">
    <property type="protein sequence ID" value="MPN61857.1"/>
    <property type="molecule type" value="Genomic_DNA"/>
</dbReference>
<proteinExistence type="predicted"/>
<comment type="caution">
    <text evidence="1">The sequence shown here is derived from an EMBL/GenBank/DDBJ whole genome shotgun (WGS) entry which is preliminary data.</text>
</comment>
<dbReference type="AlphaFoldDB" id="A0A645JER9"/>
<reference evidence="1" key="1">
    <citation type="submission" date="2019-08" db="EMBL/GenBank/DDBJ databases">
        <authorList>
            <person name="Kucharzyk K."/>
            <person name="Murdoch R.W."/>
            <person name="Higgins S."/>
            <person name="Loffler F."/>
        </authorList>
    </citation>
    <scope>NUCLEOTIDE SEQUENCE</scope>
</reference>
<organism evidence="1">
    <name type="scientific">bioreactor metagenome</name>
    <dbReference type="NCBI Taxonomy" id="1076179"/>
    <lineage>
        <taxon>unclassified sequences</taxon>
        <taxon>metagenomes</taxon>
        <taxon>ecological metagenomes</taxon>
    </lineage>
</organism>